<proteinExistence type="predicted"/>
<evidence type="ECO:0000256" key="3">
    <source>
        <dbReference type="ARBA" id="ARBA00023163"/>
    </source>
</evidence>
<dbReference type="GO" id="GO:0003700">
    <property type="term" value="F:DNA-binding transcription factor activity"/>
    <property type="evidence" value="ECO:0007669"/>
    <property type="project" value="InterPro"/>
</dbReference>
<organism evidence="5 6">
    <name type="scientific">Virgisporangium ochraceum</name>
    <dbReference type="NCBI Taxonomy" id="65505"/>
    <lineage>
        <taxon>Bacteria</taxon>
        <taxon>Bacillati</taxon>
        <taxon>Actinomycetota</taxon>
        <taxon>Actinomycetes</taxon>
        <taxon>Micromonosporales</taxon>
        <taxon>Micromonosporaceae</taxon>
        <taxon>Virgisporangium</taxon>
    </lineage>
</organism>
<dbReference type="InterPro" id="IPR037923">
    <property type="entry name" value="HTH-like"/>
</dbReference>
<dbReference type="PROSITE" id="PS01124">
    <property type="entry name" value="HTH_ARAC_FAMILY_2"/>
    <property type="match status" value="1"/>
</dbReference>
<dbReference type="Gene3D" id="1.10.10.60">
    <property type="entry name" value="Homeodomain-like"/>
    <property type="match status" value="2"/>
</dbReference>
<dbReference type="AlphaFoldDB" id="A0A8J3ZL83"/>
<dbReference type="PANTHER" id="PTHR46796:SF2">
    <property type="entry name" value="TRANSCRIPTIONAL REGULATORY PROTEIN"/>
    <property type="match status" value="1"/>
</dbReference>
<keyword evidence="6" id="KW-1185">Reference proteome</keyword>
<keyword evidence="1" id="KW-0805">Transcription regulation</keyword>
<dbReference type="SMART" id="SM00342">
    <property type="entry name" value="HTH_ARAC"/>
    <property type="match status" value="1"/>
</dbReference>
<evidence type="ECO:0000259" key="4">
    <source>
        <dbReference type="PROSITE" id="PS01124"/>
    </source>
</evidence>
<dbReference type="InterPro" id="IPR003313">
    <property type="entry name" value="AraC-bd"/>
</dbReference>
<protein>
    <submittedName>
        <fullName evidence="5">AraC family transcriptional regulator</fullName>
    </submittedName>
</protein>
<dbReference type="PANTHER" id="PTHR46796">
    <property type="entry name" value="HTH-TYPE TRANSCRIPTIONAL ACTIVATOR RHAS-RELATED"/>
    <property type="match status" value="1"/>
</dbReference>
<dbReference type="InterPro" id="IPR009057">
    <property type="entry name" value="Homeodomain-like_sf"/>
</dbReference>
<evidence type="ECO:0000313" key="6">
    <source>
        <dbReference type="Proteomes" id="UP000635606"/>
    </source>
</evidence>
<accession>A0A8J3ZL83</accession>
<dbReference type="InterPro" id="IPR018060">
    <property type="entry name" value="HTH_AraC"/>
</dbReference>
<dbReference type="SUPFAM" id="SSF46689">
    <property type="entry name" value="Homeodomain-like"/>
    <property type="match status" value="2"/>
</dbReference>
<name>A0A8J3ZL83_9ACTN</name>
<dbReference type="Pfam" id="PF12833">
    <property type="entry name" value="HTH_18"/>
    <property type="match status" value="1"/>
</dbReference>
<gene>
    <name evidence="5" type="ORF">Voc01_008560</name>
</gene>
<dbReference type="Pfam" id="PF02311">
    <property type="entry name" value="AraC_binding"/>
    <property type="match status" value="1"/>
</dbReference>
<evidence type="ECO:0000256" key="2">
    <source>
        <dbReference type="ARBA" id="ARBA00023125"/>
    </source>
</evidence>
<dbReference type="GO" id="GO:0043565">
    <property type="term" value="F:sequence-specific DNA binding"/>
    <property type="evidence" value="ECO:0007669"/>
    <property type="project" value="InterPro"/>
</dbReference>
<sequence>MAGISEVLHARYVDHAYPMHTHDAWALLIVDDGAIRYDLDKSGNHHGAVETAVTLLPPGVAHDGRSATPHGFRKRVLYLEPSVLDPALAGAAVDTPTLRDGTLRTRVSALHAALAHPADTFEAESRLAFVGERLRSHLRRAPAGVEAARGLAAAFRDLLDERTVTGVSLAEAATVLHAHPTHLVRAFRRAYGLPPHAYLTGRRVERARALLLAGMRPAEAATAVGFYDQSHLTRHFRRFLATPPAAYGRSAAAAPLSRMHADLAVVAASICGNVMF</sequence>
<dbReference type="Proteomes" id="UP000635606">
    <property type="component" value="Unassembled WGS sequence"/>
</dbReference>
<keyword evidence="3" id="KW-0804">Transcription</keyword>
<dbReference type="InterPro" id="IPR050204">
    <property type="entry name" value="AraC_XylS_family_regulators"/>
</dbReference>
<reference evidence="5" key="1">
    <citation type="submission" date="2021-01" db="EMBL/GenBank/DDBJ databases">
        <title>Whole genome shotgun sequence of Virgisporangium ochraceum NBRC 16418.</title>
        <authorList>
            <person name="Komaki H."/>
            <person name="Tamura T."/>
        </authorList>
    </citation>
    <scope>NUCLEOTIDE SEQUENCE</scope>
    <source>
        <strain evidence="5">NBRC 16418</strain>
    </source>
</reference>
<dbReference type="EMBL" id="BOPH01000012">
    <property type="protein sequence ID" value="GIJ65939.1"/>
    <property type="molecule type" value="Genomic_DNA"/>
</dbReference>
<keyword evidence="2" id="KW-0238">DNA-binding</keyword>
<feature type="domain" description="HTH araC/xylS-type" evidence="4">
    <location>
        <begin position="153"/>
        <end position="250"/>
    </location>
</feature>
<evidence type="ECO:0000256" key="1">
    <source>
        <dbReference type="ARBA" id="ARBA00023015"/>
    </source>
</evidence>
<dbReference type="SUPFAM" id="SSF51215">
    <property type="entry name" value="Regulatory protein AraC"/>
    <property type="match status" value="1"/>
</dbReference>
<comment type="caution">
    <text evidence="5">The sequence shown here is derived from an EMBL/GenBank/DDBJ whole genome shotgun (WGS) entry which is preliminary data.</text>
</comment>
<evidence type="ECO:0000313" key="5">
    <source>
        <dbReference type="EMBL" id="GIJ65939.1"/>
    </source>
</evidence>